<proteinExistence type="predicted"/>
<protein>
    <submittedName>
        <fullName evidence="1">Uncharacterized protein</fullName>
    </submittedName>
</protein>
<keyword evidence="2" id="KW-1185">Reference proteome</keyword>
<dbReference type="EMBL" id="NCKW01006399">
    <property type="protein sequence ID" value="POM71854.1"/>
    <property type="molecule type" value="Genomic_DNA"/>
</dbReference>
<dbReference type="Proteomes" id="UP000237271">
    <property type="component" value="Unassembled WGS sequence"/>
</dbReference>
<sequence>MKNLLKSRWIHRQDARGFGNSKFWGGRIAGMKRYDPPRHPFELDDCNVQYTAPVKLLKQQAEQINILILQNKRIEERLLAVETPKATSE</sequence>
<comment type="caution">
    <text evidence="1">The sequence shown here is derived from an EMBL/GenBank/DDBJ whole genome shotgun (WGS) entry which is preliminary data.</text>
</comment>
<name>A0A2P4Y211_9STRA</name>
<accession>A0A2P4Y211</accession>
<evidence type="ECO:0000313" key="2">
    <source>
        <dbReference type="Proteomes" id="UP000237271"/>
    </source>
</evidence>
<gene>
    <name evidence="1" type="ORF">PHPALM_11530</name>
</gene>
<evidence type="ECO:0000313" key="1">
    <source>
        <dbReference type="EMBL" id="POM71854.1"/>
    </source>
</evidence>
<reference evidence="1 2" key="1">
    <citation type="journal article" date="2017" name="Genome Biol. Evol.">
        <title>Phytophthora megakarya and P. palmivora, closely related causal agents of cacao black pod rot, underwent increases in genome sizes and gene numbers by different mechanisms.</title>
        <authorList>
            <person name="Ali S.S."/>
            <person name="Shao J."/>
            <person name="Lary D.J."/>
            <person name="Kronmiller B."/>
            <person name="Shen D."/>
            <person name="Strem M.D."/>
            <person name="Amoako-Attah I."/>
            <person name="Akrofi A.Y."/>
            <person name="Begoude B.A."/>
            <person name="Ten Hoopen G.M."/>
            <person name="Coulibaly K."/>
            <person name="Kebe B.I."/>
            <person name="Melnick R.L."/>
            <person name="Guiltinan M.J."/>
            <person name="Tyler B.M."/>
            <person name="Meinhardt L.W."/>
            <person name="Bailey B.A."/>
        </authorList>
    </citation>
    <scope>NUCLEOTIDE SEQUENCE [LARGE SCALE GENOMIC DNA]</scope>
    <source>
        <strain evidence="2">sbr112.9</strain>
    </source>
</reference>
<dbReference type="AlphaFoldDB" id="A0A2P4Y211"/>
<organism evidence="1 2">
    <name type="scientific">Phytophthora palmivora</name>
    <dbReference type="NCBI Taxonomy" id="4796"/>
    <lineage>
        <taxon>Eukaryota</taxon>
        <taxon>Sar</taxon>
        <taxon>Stramenopiles</taxon>
        <taxon>Oomycota</taxon>
        <taxon>Peronosporomycetes</taxon>
        <taxon>Peronosporales</taxon>
        <taxon>Peronosporaceae</taxon>
        <taxon>Phytophthora</taxon>
    </lineage>
</organism>